<evidence type="ECO:0000313" key="3">
    <source>
        <dbReference type="Proteomes" id="UP000886998"/>
    </source>
</evidence>
<dbReference type="OrthoDB" id="1714475at2759"/>
<comment type="caution">
    <text evidence="2">The sequence shown here is derived from an EMBL/GenBank/DDBJ whole genome shotgun (WGS) entry which is preliminary data.</text>
</comment>
<evidence type="ECO:0000256" key="1">
    <source>
        <dbReference type="SAM" id="MobiDB-lite"/>
    </source>
</evidence>
<protein>
    <submittedName>
        <fullName evidence="2">Uncharacterized protein</fullName>
    </submittedName>
</protein>
<accession>A0A8X7CF06</accession>
<feature type="region of interest" description="Disordered" evidence="1">
    <location>
        <begin position="131"/>
        <end position="170"/>
    </location>
</feature>
<dbReference type="EMBL" id="BMAV01014882">
    <property type="protein sequence ID" value="GFY63650.1"/>
    <property type="molecule type" value="Genomic_DNA"/>
</dbReference>
<reference evidence="2" key="1">
    <citation type="submission" date="2020-08" db="EMBL/GenBank/DDBJ databases">
        <title>Multicomponent nature underlies the extraordinary mechanical properties of spider dragline silk.</title>
        <authorList>
            <person name="Kono N."/>
            <person name="Nakamura H."/>
            <person name="Mori M."/>
            <person name="Yoshida Y."/>
            <person name="Ohtoshi R."/>
            <person name="Malay A.D."/>
            <person name="Moran D.A.P."/>
            <person name="Tomita M."/>
            <person name="Numata K."/>
            <person name="Arakawa K."/>
        </authorList>
    </citation>
    <scope>NUCLEOTIDE SEQUENCE</scope>
</reference>
<dbReference type="Proteomes" id="UP000886998">
    <property type="component" value="Unassembled WGS sequence"/>
</dbReference>
<organism evidence="2 3">
    <name type="scientific">Trichonephila inaurata madagascariensis</name>
    <dbReference type="NCBI Taxonomy" id="2747483"/>
    <lineage>
        <taxon>Eukaryota</taxon>
        <taxon>Metazoa</taxon>
        <taxon>Ecdysozoa</taxon>
        <taxon>Arthropoda</taxon>
        <taxon>Chelicerata</taxon>
        <taxon>Arachnida</taxon>
        <taxon>Araneae</taxon>
        <taxon>Araneomorphae</taxon>
        <taxon>Entelegynae</taxon>
        <taxon>Araneoidea</taxon>
        <taxon>Nephilidae</taxon>
        <taxon>Trichonephila</taxon>
        <taxon>Trichonephila inaurata</taxon>
    </lineage>
</organism>
<keyword evidence="3" id="KW-1185">Reference proteome</keyword>
<name>A0A8X7CF06_9ARAC</name>
<gene>
    <name evidence="2" type="ORF">TNIN_84621</name>
</gene>
<dbReference type="AlphaFoldDB" id="A0A8X7CF06"/>
<sequence>MLWTLSICYKSLPGPRAHDVPLVRVFSYFEPALTRASDYMEREAAKGKGAFIQALWTEYAKPKLYGLVYKAWRRHGAQTLTTWTLLAQAVLDGCFSRNGPIAYFKCQTRVQFARAPCTARKDALRPCISHTLPPTTPSTRETPILCRAPNPLRTPGTVTSSGRGMITDDQ</sequence>
<proteinExistence type="predicted"/>
<evidence type="ECO:0000313" key="2">
    <source>
        <dbReference type="EMBL" id="GFY63650.1"/>
    </source>
</evidence>